<dbReference type="EMBL" id="SUMC01000089">
    <property type="protein sequence ID" value="TKA00183.1"/>
    <property type="molecule type" value="Genomic_DNA"/>
</dbReference>
<keyword evidence="4" id="KW-1185">Reference proteome</keyword>
<evidence type="ECO:0000313" key="4">
    <source>
        <dbReference type="Proteomes" id="UP000305778"/>
    </source>
</evidence>
<dbReference type="SUPFAM" id="SSF52540">
    <property type="entry name" value="P-loop containing nucleoside triphosphate hydrolases"/>
    <property type="match status" value="1"/>
</dbReference>
<sequence length="717" mass="74849">MGRGRPGRVGVRYLLLVVLGTIVALALSRYFHLGTAQTAVAVVLSLAPAYITWAAFRADRAEATAIDLDTAAGQLAVAVKAQWDDEAAVRRVNDPYPLPVAWRATDDDLAESWPLLTDLARAWPGGPPGDPALWPHHPAGLAGADAQIGEVFTDRVPTRRLVVLGEPGAGKSVLLIRLLQDLIERRTDSSPVPVLFSLASWNPRQPLKTWLAEQLRRTHPGLRTPAPTPVTTTAGAPGDLAQALLDAGRILPLLDGLDELPPAWHATALDALNRALPAKQPLVLASRAAPYRAALTCSDTTVRLNGAAAIQLLPLTPEAAADYLRRDAGGPHAPAADRWDTVATSLGTATPVGQALGTPLGLFLARTIYNPRPNTEPGPAAPHPDELCDTTAFPDRTTVDTYLFRAFIPAAYTPHNPYPPRWTAEQAHRTFVFLAQFLQNQRGGSPDLAWWELPQALPARTRRLTAAIPAGIAGGLAFGVAGGFGGGLAVGLAGGLAGGLAVAIAFGRTLGRRVGSATPSTRLRWSPSGLAVGLGGGITLGIALGIAGQLAGGLGGGLAGGLAVGPAVGIALGIALGLETEEPDLTSITGPVTQFSLDRRAFIAFGLAVGIAFGVGVGVGVGVTFGDSYGVGVGVTNGLGVGIAFGIAFGTAGGLSQTAWAYFVMARTYLVVRRKVPRDLMAFLRDAHEHRSVLRQVGAVYQFRHIDLQRHLAQHQT</sequence>
<feature type="transmembrane region" description="Helical" evidence="1">
    <location>
        <begin position="557"/>
        <end position="580"/>
    </location>
</feature>
<dbReference type="Pfam" id="PF05729">
    <property type="entry name" value="NACHT"/>
    <property type="match status" value="1"/>
</dbReference>
<dbReference type="Proteomes" id="UP000305778">
    <property type="component" value="Unassembled WGS sequence"/>
</dbReference>
<feature type="transmembrane region" description="Helical" evidence="1">
    <location>
        <begin position="38"/>
        <end position="56"/>
    </location>
</feature>
<keyword evidence="1" id="KW-0812">Transmembrane</keyword>
<feature type="transmembrane region" description="Helical" evidence="1">
    <location>
        <begin position="528"/>
        <end position="551"/>
    </location>
</feature>
<gene>
    <name evidence="3" type="ORF">FCI23_43380</name>
</gene>
<dbReference type="OrthoDB" id="419058at2"/>
<comment type="caution">
    <text evidence="3">The sequence shown here is derived from an EMBL/GenBank/DDBJ whole genome shotgun (WGS) entry which is preliminary data.</text>
</comment>
<evidence type="ECO:0000313" key="3">
    <source>
        <dbReference type="EMBL" id="TKA00183.1"/>
    </source>
</evidence>
<protein>
    <submittedName>
        <fullName evidence="3">NACHT domain-containing protein</fullName>
    </submittedName>
</protein>
<name>A0A4U0RX28_9ACTN</name>
<organism evidence="3 4">
    <name type="scientific">Actinacidiphila oryziradicis</name>
    <dbReference type="NCBI Taxonomy" id="2571141"/>
    <lineage>
        <taxon>Bacteria</taxon>
        <taxon>Bacillati</taxon>
        <taxon>Actinomycetota</taxon>
        <taxon>Actinomycetes</taxon>
        <taxon>Kitasatosporales</taxon>
        <taxon>Streptomycetaceae</taxon>
        <taxon>Actinacidiphila</taxon>
    </lineage>
</organism>
<proteinExistence type="predicted"/>
<feature type="transmembrane region" description="Helical" evidence="1">
    <location>
        <begin position="12"/>
        <end position="32"/>
    </location>
</feature>
<dbReference type="AlphaFoldDB" id="A0A4U0RX28"/>
<evidence type="ECO:0000259" key="2">
    <source>
        <dbReference type="PROSITE" id="PS50837"/>
    </source>
</evidence>
<keyword evidence="1" id="KW-0472">Membrane</keyword>
<evidence type="ECO:0000256" key="1">
    <source>
        <dbReference type="SAM" id="Phobius"/>
    </source>
</evidence>
<feature type="transmembrane region" description="Helical" evidence="1">
    <location>
        <begin position="601"/>
        <end position="623"/>
    </location>
</feature>
<feature type="domain" description="NACHT" evidence="2">
    <location>
        <begin position="159"/>
        <end position="287"/>
    </location>
</feature>
<dbReference type="InterPro" id="IPR027417">
    <property type="entry name" value="P-loop_NTPase"/>
</dbReference>
<dbReference type="Gene3D" id="3.40.50.300">
    <property type="entry name" value="P-loop containing nucleotide triphosphate hydrolases"/>
    <property type="match status" value="1"/>
</dbReference>
<accession>A0A4U0RX28</accession>
<feature type="transmembrane region" description="Helical" evidence="1">
    <location>
        <begin position="643"/>
        <end position="665"/>
    </location>
</feature>
<feature type="transmembrane region" description="Helical" evidence="1">
    <location>
        <begin position="464"/>
        <end position="482"/>
    </location>
</feature>
<dbReference type="PROSITE" id="PS50837">
    <property type="entry name" value="NACHT"/>
    <property type="match status" value="1"/>
</dbReference>
<feature type="transmembrane region" description="Helical" evidence="1">
    <location>
        <begin position="488"/>
        <end position="507"/>
    </location>
</feature>
<dbReference type="InterPro" id="IPR007111">
    <property type="entry name" value="NACHT_NTPase"/>
</dbReference>
<keyword evidence="1" id="KW-1133">Transmembrane helix</keyword>
<reference evidence="3 4" key="1">
    <citation type="submission" date="2019-04" db="EMBL/GenBank/DDBJ databases">
        <title>Streptomyces oryziradicis sp. nov., a novel actinomycete isolated from rhizosphere soil of rice (Oryza sativa L.).</title>
        <authorList>
            <person name="Li C."/>
        </authorList>
    </citation>
    <scope>NUCLEOTIDE SEQUENCE [LARGE SCALE GENOMIC DNA]</scope>
    <source>
        <strain evidence="3 4">NEAU-C40</strain>
    </source>
</reference>